<keyword evidence="4" id="KW-1185">Reference proteome</keyword>
<dbReference type="RefSeq" id="WP_079727351.1">
    <property type="nucleotide sequence ID" value="NZ_FUZP01000001.1"/>
</dbReference>
<dbReference type="Proteomes" id="UP000190857">
    <property type="component" value="Unassembled WGS sequence"/>
</dbReference>
<reference evidence="3 4" key="1">
    <citation type="submission" date="2017-02" db="EMBL/GenBank/DDBJ databases">
        <authorList>
            <person name="Peterson S.W."/>
        </authorList>
    </citation>
    <scope>NUCLEOTIDE SEQUENCE [LARGE SCALE GENOMIC DNA]</scope>
    <source>
        <strain evidence="3 4">VKM Ac-2059</strain>
    </source>
</reference>
<accession>A0A1T5J694</accession>
<feature type="region of interest" description="Disordered" evidence="1">
    <location>
        <begin position="132"/>
        <end position="151"/>
    </location>
</feature>
<dbReference type="AlphaFoldDB" id="A0A1T5J694"/>
<evidence type="ECO:0000256" key="2">
    <source>
        <dbReference type="SAM" id="Phobius"/>
    </source>
</evidence>
<evidence type="ECO:0000313" key="4">
    <source>
        <dbReference type="Proteomes" id="UP000190857"/>
    </source>
</evidence>
<evidence type="ECO:0000313" key="3">
    <source>
        <dbReference type="EMBL" id="SKC47067.1"/>
    </source>
</evidence>
<evidence type="ECO:0000256" key="1">
    <source>
        <dbReference type="SAM" id="MobiDB-lite"/>
    </source>
</evidence>
<proteinExistence type="predicted"/>
<keyword evidence="2" id="KW-0812">Transmembrane</keyword>
<keyword evidence="2" id="KW-0472">Membrane</keyword>
<dbReference type="OrthoDB" id="5115907at2"/>
<feature type="transmembrane region" description="Helical" evidence="2">
    <location>
        <begin position="96"/>
        <end position="114"/>
    </location>
</feature>
<sequence length="169" mass="19002">MFVRRAFFRWMFIAPAVLPIWPLISVGIFSGSGWTFLGLVVAMPILFIALVVVAFLIRARLEVREQRAVSWADVAVLSVWHATIIAFGFFTPASAILATAGIIIGIAIFWYELWRLLRSAAERARAAMAEYEQMSRQPASPPRMPRPSEPAQVEEFIVIHEERRSGEAS</sequence>
<dbReference type="EMBL" id="FUZP01000001">
    <property type="protein sequence ID" value="SKC47067.1"/>
    <property type="molecule type" value="Genomic_DNA"/>
</dbReference>
<feature type="transmembrane region" description="Helical" evidence="2">
    <location>
        <begin position="69"/>
        <end position="90"/>
    </location>
</feature>
<protein>
    <submittedName>
        <fullName evidence="3">Uncharacterized protein</fullName>
    </submittedName>
</protein>
<feature type="transmembrane region" description="Helical" evidence="2">
    <location>
        <begin position="36"/>
        <end position="57"/>
    </location>
</feature>
<feature type="compositionally biased region" description="Pro residues" evidence="1">
    <location>
        <begin position="139"/>
        <end position="148"/>
    </location>
</feature>
<keyword evidence="2" id="KW-1133">Transmembrane helix</keyword>
<organism evidence="3 4">
    <name type="scientific">Okibacterium fritillariae</name>
    <dbReference type="NCBI Taxonomy" id="123320"/>
    <lineage>
        <taxon>Bacteria</taxon>
        <taxon>Bacillati</taxon>
        <taxon>Actinomycetota</taxon>
        <taxon>Actinomycetes</taxon>
        <taxon>Micrococcales</taxon>
        <taxon>Microbacteriaceae</taxon>
        <taxon>Okibacterium</taxon>
    </lineage>
</organism>
<dbReference type="STRING" id="123320.SAMN06309945_1283"/>
<gene>
    <name evidence="3" type="ORF">SAMN06309945_1283</name>
</gene>
<feature type="transmembrane region" description="Helical" evidence="2">
    <location>
        <begin position="7"/>
        <end position="30"/>
    </location>
</feature>
<name>A0A1T5J694_9MICO</name>